<comment type="caution">
    <text evidence="7">The sequence shown here is derived from an EMBL/GenBank/DDBJ whole genome shotgun (WGS) entry which is preliminary data.</text>
</comment>
<keyword evidence="4 6" id="KW-1133">Transmembrane helix</keyword>
<dbReference type="Pfam" id="PF07690">
    <property type="entry name" value="MFS_1"/>
    <property type="match status" value="1"/>
</dbReference>
<dbReference type="InterPro" id="IPR036259">
    <property type="entry name" value="MFS_trans_sf"/>
</dbReference>
<feature type="transmembrane region" description="Helical" evidence="6">
    <location>
        <begin position="288"/>
        <end position="307"/>
    </location>
</feature>
<gene>
    <name evidence="7" type="ORF">ADK38_28570</name>
</gene>
<dbReference type="PANTHER" id="PTHR23513">
    <property type="entry name" value="INTEGRAL MEMBRANE EFFLUX PROTEIN-RELATED"/>
    <property type="match status" value="1"/>
</dbReference>
<feature type="transmembrane region" description="Helical" evidence="6">
    <location>
        <begin position="164"/>
        <end position="181"/>
    </location>
</feature>
<keyword evidence="8" id="KW-1185">Reference proteome</keyword>
<name>A0ABR5J0D2_9ACTN</name>
<evidence type="ECO:0000256" key="4">
    <source>
        <dbReference type="ARBA" id="ARBA00022989"/>
    </source>
</evidence>
<reference evidence="7 8" key="1">
    <citation type="submission" date="2015-07" db="EMBL/GenBank/DDBJ databases">
        <authorList>
            <person name="Ju K.-S."/>
            <person name="Doroghazi J.R."/>
            <person name="Metcalf W.W."/>
        </authorList>
    </citation>
    <scope>NUCLEOTIDE SEQUENCE [LARGE SCALE GENOMIC DNA]</scope>
    <source>
        <strain evidence="7 8">NRRL B-3589</strain>
    </source>
</reference>
<dbReference type="Gene3D" id="1.20.1250.20">
    <property type="entry name" value="MFS general substrate transporter like domains"/>
    <property type="match status" value="1"/>
</dbReference>
<sequence>PQPLMAVVGGAAAYRTSTERVMVSAHLVSGLAQSAAVVLLLSGTARVWHLALLALVTGAANGFFVPAQQSVVPQIVEPEARQQANALLRFPQNASKMAGRAVGGIVVAFAGPGWAIACDALSFFGAALLLSRAGVPPLRTEGGERTKVVSDVIEGWRAFRSRRWLWVMVLQNAVALMLWLAGAQVLGPVYANEELGGPRPWGLAATALAAGLAAGAAMAMAWRPRHAGPLVCGCMATMALPMAVMAAHGQLAALCLAMLIAGVGVDTAMVTWTGLMQEHIPVEQLSRVLSFSNVGPLVLVPLGYVLAGPAMAAVGLHTALGLGAVIVLAVAAAPLVLGDVRALSRRGTELRTPEA</sequence>
<keyword evidence="5 6" id="KW-0472">Membrane</keyword>
<evidence type="ECO:0000256" key="5">
    <source>
        <dbReference type="ARBA" id="ARBA00023136"/>
    </source>
</evidence>
<evidence type="ECO:0000256" key="1">
    <source>
        <dbReference type="ARBA" id="ARBA00004651"/>
    </source>
</evidence>
<feature type="transmembrane region" description="Helical" evidence="6">
    <location>
        <begin position="251"/>
        <end position="276"/>
    </location>
</feature>
<feature type="non-terminal residue" evidence="7">
    <location>
        <position position="1"/>
    </location>
</feature>
<keyword evidence="3 6" id="KW-0812">Transmembrane</keyword>
<evidence type="ECO:0008006" key="9">
    <source>
        <dbReference type="Google" id="ProtNLM"/>
    </source>
</evidence>
<accession>A0ABR5J0D2</accession>
<evidence type="ECO:0000256" key="2">
    <source>
        <dbReference type="ARBA" id="ARBA00022475"/>
    </source>
</evidence>
<organism evidence="7 8">
    <name type="scientific">Streptomyces varsoviensis</name>
    <dbReference type="NCBI Taxonomy" id="67373"/>
    <lineage>
        <taxon>Bacteria</taxon>
        <taxon>Bacillati</taxon>
        <taxon>Actinomycetota</taxon>
        <taxon>Actinomycetes</taxon>
        <taxon>Kitasatosporales</taxon>
        <taxon>Streptomycetaceae</taxon>
        <taxon>Streptomyces</taxon>
    </lineage>
</organism>
<feature type="transmembrane region" description="Helical" evidence="6">
    <location>
        <begin position="227"/>
        <end position="245"/>
    </location>
</feature>
<dbReference type="EMBL" id="LGUT01002568">
    <property type="protein sequence ID" value="KOG86877.1"/>
    <property type="molecule type" value="Genomic_DNA"/>
</dbReference>
<dbReference type="SUPFAM" id="SSF103473">
    <property type="entry name" value="MFS general substrate transporter"/>
    <property type="match status" value="1"/>
</dbReference>
<protein>
    <recommendedName>
        <fullName evidence="9">MFS transporter</fullName>
    </recommendedName>
</protein>
<evidence type="ECO:0000313" key="7">
    <source>
        <dbReference type="EMBL" id="KOG86877.1"/>
    </source>
</evidence>
<feature type="transmembrane region" description="Helical" evidence="6">
    <location>
        <begin position="201"/>
        <end position="220"/>
    </location>
</feature>
<evidence type="ECO:0000313" key="8">
    <source>
        <dbReference type="Proteomes" id="UP000037020"/>
    </source>
</evidence>
<feature type="transmembrane region" description="Helical" evidence="6">
    <location>
        <begin position="47"/>
        <end position="65"/>
    </location>
</feature>
<feature type="transmembrane region" description="Helical" evidence="6">
    <location>
        <begin position="319"/>
        <end position="337"/>
    </location>
</feature>
<dbReference type="PANTHER" id="PTHR23513:SF11">
    <property type="entry name" value="STAPHYLOFERRIN A TRANSPORTER"/>
    <property type="match status" value="1"/>
</dbReference>
<feature type="non-terminal residue" evidence="7">
    <location>
        <position position="355"/>
    </location>
</feature>
<proteinExistence type="predicted"/>
<evidence type="ECO:0000256" key="6">
    <source>
        <dbReference type="SAM" id="Phobius"/>
    </source>
</evidence>
<dbReference type="CDD" id="cd06173">
    <property type="entry name" value="MFS_MefA_like"/>
    <property type="match status" value="1"/>
</dbReference>
<dbReference type="Proteomes" id="UP000037020">
    <property type="component" value="Unassembled WGS sequence"/>
</dbReference>
<evidence type="ECO:0000256" key="3">
    <source>
        <dbReference type="ARBA" id="ARBA00022692"/>
    </source>
</evidence>
<feature type="transmembrane region" description="Helical" evidence="6">
    <location>
        <begin position="21"/>
        <end position="41"/>
    </location>
</feature>
<comment type="subcellular location">
    <subcellularLocation>
        <location evidence="1">Cell membrane</location>
        <topology evidence="1">Multi-pass membrane protein</topology>
    </subcellularLocation>
</comment>
<dbReference type="InterPro" id="IPR011701">
    <property type="entry name" value="MFS"/>
</dbReference>
<keyword evidence="2" id="KW-1003">Cell membrane</keyword>